<reference evidence="3" key="2">
    <citation type="submission" date="2021-04" db="EMBL/GenBank/DDBJ databases">
        <authorList>
            <person name="Podell S."/>
        </authorList>
    </citation>
    <scope>NUCLEOTIDE SEQUENCE</scope>
    <source>
        <strain evidence="3">Hildebrandi</strain>
    </source>
</reference>
<reference evidence="3" key="1">
    <citation type="journal article" date="2021" name="Sci. Rep.">
        <title>Diploid genomic architecture of Nitzschia inconspicua, an elite biomass production diatom.</title>
        <authorList>
            <person name="Oliver A."/>
            <person name="Podell S."/>
            <person name="Pinowska A."/>
            <person name="Traller J.C."/>
            <person name="Smith S.R."/>
            <person name="McClure R."/>
            <person name="Beliaev A."/>
            <person name="Bohutskyi P."/>
            <person name="Hill E.A."/>
            <person name="Rabines A."/>
            <person name="Zheng H."/>
            <person name="Allen L.Z."/>
            <person name="Kuo A."/>
            <person name="Grigoriev I.V."/>
            <person name="Allen A.E."/>
            <person name="Hazlebeck D."/>
            <person name="Allen E.E."/>
        </authorList>
    </citation>
    <scope>NUCLEOTIDE SEQUENCE</scope>
    <source>
        <strain evidence="3">Hildebrandi</strain>
    </source>
</reference>
<sequence length="212" mass="22876">MSKNSITSTVVEKIGSTTSILVAGTFYAVLCYQRDAFMVSFFVGAISNGILSKILKKVLKQSRPAELDASSMELAPSDNGMPSSHAMSLGFICTFTALTLPVTTLPLLTYTLISLKYRIETNLHSFEQIAVGAVVGSFNGALWWQLCTGTNNPGRINIVDWVSASPIIDSQTGLLPWYLLSVPALVGAVVVGSVERRLARYFSNKKADSKAM</sequence>
<dbReference type="EMBL" id="JAGRRH010000016">
    <property type="protein sequence ID" value="KAG7354055.1"/>
    <property type="molecule type" value="Genomic_DNA"/>
</dbReference>
<organism evidence="3 4">
    <name type="scientific">Nitzschia inconspicua</name>
    <dbReference type="NCBI Taxonomy" id="303405"/>
    <lineage>
        <taxon>Eukaryota</taxon>
        <taxon>Sar</taxon>
        <taxon>Stramenopiles</taxon>
        <taxon>Ochrophyta</taxon>
        <taxon>Bacillariophyta</taxon>
        <taxon>Bacillariophyceae</taxon>
        <taxon>Bacillariophycidae</taxon>
        <taxon>Bacillariales</taxon>
        <taxon>Bacillariaceae</taxon>
        <taxon>Nitzschia</taxon>
    </lineage>
</organism>
<keyword evidence="4" id="KW-1185">Reference proteome</keyword>
<evidence type="ECO:0000313" key="3">
    <source>
        <dbReference type="EMBL" id="KAG7354055.1"/>
    </source>
</evidence>
<dbReference type="Pfam" id="PF01569">
    <property type="entry name" value="PAP2"/>
    <property type="match status" value="1"/>
</dbReference>
<dbReference type="InterPro" id="IPR000326">
    <property type="entry name" value="PAP2/HPO"/>
</dbReference>
<name>A0A9K3PNK4_9STRA</name>
<dbReference type="AlphaFoldDB" id="A0A9K3PNK4"/>
<gene>
    <name evidence="3" type="ORF">IV203_003411</name>
</gene>
<dbReference type="Proteomes" id="UP000693970">
    <property type="component" value="Unassembled WGS sequence"/>
</dbReference>
<dbReference type="OrthoDB" id="302705at2759"/>
<proteinExistence type="predicted"/>
<feature type="transmembrane region" description="Helical" evidence="1">
    <location>
        <begin position="12"/>
        <end position="30"/>
    </location>
</feature>
<evidence type="ECO:0000259" key="2">
    <source>
        <dbReference type="Pfam" id="PF01569"/>
    </source>
</evidence>
<keyword evidence="1" id="KW-0472">Membrane</keyword>
<keyword evidence="1" id="KW-0812">Transmembrane</keyword>
<feature type="transmembrane region" description="Helical" evidence="1">
    <location>
        <begin position="89"/>
        <end position="113"/>
    </location>
</feature>
<accession>A0A9K3PNK4</accession>
<feature type="domain" description="Phosphatidic acid phosphatase type 2/haloperoxidase" evidence="2">
    <location>
        <begin position="39"/>
        <end position="146"/>
    </location>
</feature>
<protein>
    <submittedName>
        <fullName evidence="3">PAP2 superfamily protein</fullName>
    </submittedName>
</protein>
<feature type="transmembrane region" description="Helical" evidence="1">
    <location>
        <begin position="175"/>
        <end position="194"/>
    </location>
</feature>
<evidence type="ECO:0000256" key="1">
    <source>
        <dbReference type="SAM" id="Phobius"/>
    </source>
</evidence>
<dbReference type="PANTHER" id="PTHR14969:SF13">
    <property type="entry name" value="AT30094P"/>
    <property type="match status" value="1"/>
</dbReference>
<dbReference type="PANTHER" id="PTHR14969">
    <property type="entry name" value="SPHINGOSINE-1-PHOSPHATE PHOSPHOHYDROLASE"/>
    <property type="match status" value="1"/>
</dbReference>
<evidence type="ECO:0000313" key="4">
    <source>
        <dbReference type="Proteomes" id="UP000693970"/>
    </source>
</evidence>
<dbReference type="GO" id="GO:0042392">
    <property type="term" value="F:sphingosine-1-phosphate phosphatase activity"/>
    <property type="evidence" value="ECO:0007669"/>
    <property type="project" value="TreeGrafter"/>
</dbReference>
<comment type="caution">
    <text evidence="3">The sequence shown here is derived from an EMBL/GenBank/DDBJ whole genome shotgun (WGS) entry which is preliminary data.</text>
</comment>
<keyword evidence="1" id="KW-1133">Transmembrane helix</keyword>